<dbReference type="GO" id="GO:0007059">
    <property type="term" value="P:chromosome segregation"/>
    <property type="evidence" value="ECO:0007669"/>
    <property type="project" value="TreeGrafter"/>
</dbReference>
<dbReference type="Pfam" id="PF02195">
    <property type="entry name" value="ParB_N"/>
    <property type="match status" value="1"/>
</dbReference>
<dbReference type="PANTHER" id="PTHR33375">
    <property type="entry name" value="CHROMOSOME-PARTITIONING PROTEIN PARB-RELATED"/>
    <property type="match status" value="1"/>
</dbReference>
<dbReference type="OrthoDB" id="9813122at2"/>
<dbReference type="CDD" id="cd16406">
    <property type="entry name" value="ParB_N_like"/>
    <property type="match status" value="1"/>
</dbReference>
<dbReference type="Pfam" id="PF17762">
    <property type="entry name" value="HTH_ParB"/>
    <property type="match status" value="1"/>
</dbReference>
<dbReference type="InterPro" id="IPR003115">
    <property type="entry name" value="ParB_N"/>
</dbReference>
<dbReference type="Gene3D" id="1.10.10.2830">
    <property type="match status" value="1"/>
</dbReference>
<protein>
    <submittedName>
        <fullName evidence="4">Chromosome partitioning protein, ParB family</fullName>
    </submittedName>
</protein>
<dbReference type="SUPFAM" id="SSF109709">
    <property type="entry name" value="KorB DNA-binding domain-like"/>
    <property type="match status" value="1"/>
</dbReference>
<dbReference type="AlphaFoldDB" id="A0A1U9MK24"/>
<name>A0A1U9MK24_9HYPH</name>
<feature type="region of interest" description="Disordered" evidence="1">
    <location>
        <begin position="402"/>
        <end position="432"/>
    </location>
</feature>
<organism evidence="4 5">
    <name type="scientific">Bartonella choladocola</name>
    <dbReference type="NCBI Taxonomy" id="2750995"/>
    <lineage>
        <taxon>Bacteria</taxon>
        <taxon>Pseudomonadati</taxon>
        <taxon>Pseudomonadota</taxon>
        <taxon>Alphaproteobacteria</taxon>
        <taxon>Hyphomicrobiales</taxon>
        <taxon>Bartonellaceae</taxon>
        <taxon>Bartonella</taxon>
    </lineage>
</organism>
<dbReference type="InterPro" id="IPR050336">
    <property type="entry name" value="Chromosome_partition/occlusion"/>
</dbReference>
<dbReference type="KEGG" id="bapi:BBC0122_019060"/>
<dbReference type="PANTHER" id="PTHR33375:SF7">
    <property type="entry name" value="CHROMOSOME 2-PARTITIONING PROTEIN PARB-RELATED"/>
    <property type="match status" value="1"/>
</dbReference>
<dbReference type="SUPFAM" id="SSF110849">
    <property type="entry name" value="ParB/Sulfiredoxin"/>
    <property type="match status" value="1"/>
</dbReference>
<proteinExistence type="predicted"/>
<sequence length="685" mass="78123">MQKQSQETANLPVVVNVPEIMIPFNKLKLSKRNVRKKIYTTTIEQLGDDILVHGLFHNLSVYEELDKNGKHTGFYEIFMGGRRYRALEHNVKRKLMANDALIPCRLFSADEAIIEDYSLAENTMRETLHPMDEFIAYKTMSDKGMSHEDIAKRHFVSPKYVRQRLKLSAVAPSLLKIFEKDEMSLAQIEALTLVSDHKKQIAAWKASEGNHDKTDITIRNSLIKDRVSSDDKQVVFIGLDVYKEAGGKLIEDLFSDDGISYLEDRSLIEQLVWQKLDSKAKELKASGWSWCDTSFQFDYGYEHRFNKLERIARDYTPEEEKRFDAIAERLKVLEDIDELSDDEEDERYQLHEQIEELEESVCMYAPDDKKYGGCLVSFDYRGDLKIVEGLVTKQDWARREKDKAALVQDTDSTNEDGKAASSTIESESPEPAKNISEQLMAELSAYRTVALKAAVAKNPRQAFTATLFELCSSYFKHHATQALHISVSLPDMRQQPENLSDSLPAQQLAEMEDFWRSSLPLGDDNLLWEHISNMSDDERLTLHAFLISQGIDATYQKGAMHSAFSPSSMDRRTQNYLRIAEAVNLDIVDTGWEATEDNYLNRVSKTKILEAVEESCGSEKVRMIEYMKKGDMAKEAARLMSGLGWLPEALRTSANIQAPSIEQEQPSELPAYMNENLPEQVPDAA</sequence>
<reference evidence="4 5" key="1">
    <citation type="submission" date="2016-11" db="EMBL/GenBank/DDBJ databases">
        <title>Comparative genomics of Bartonella apis.</title>
        <authorList>
            <person name="Engel P."/>
        </authorList>
    </citation>
    <scope>NUCLEOTIDE SEQUENCE [LARGE SCALE GENOMIC DNA]</scope>
    <source>
        <strain evidence="4 5">BBC0122</strain>
    </source>
</reference>
<dbReference type="EMBL" id="CP015625">
    <property type="protein sequence ID" value="AQT48001.1"/>
    <property type="molecule type" value="Genomic_DNA"/>
</dbReference>
<gene>
    <name evidence="4" type="ORF">BBC0122_019060</name>
</gene>
<dbReference type="InterPro" id="IPR041468">
    <property type="entry name" value="HTH_ParB/Spo0J"/>
</dbReference>
<feature type="domain" description="ParB/Spo0J HTH" evidence="3">
    <location>
        <begin position="126"/>
        <end position="205"/>
    </location>
</feature>
<keyword evidence="5" id="KW-1185">Reference proteome</keyword>
<dbReference type="InterPro" id="IPR036086">
    <property type="entry name" value="ParB/Sulfiredoxin_sf"/>
</dbReference>
<feature type="region of interest" description="Disordered" evidence="1">
    <location>
        <begin position="662"/>
        <end position="685"/>
    </location>
</feature>
<evidence type="ECO:0000313" key="5">
    <source>
        <dbReference type="Proteomes" id="UP000189632"/>
    </source>
</evidence>
<dbReference type="Proteomes" id="UP000189632">
    <property type="component" value="Chromosome"/>
</dbReference>
<dbReference type="Gene3D" id="3.90.1530.30">
    <property type="match status" value="1"/>
</dbReference>
<evidence type="ECO:0000259" key="2">
    <source>
        <dbReference type="Pfam" id="PF02195"/>
    </source>
</evidence>
<dbReference type="RefSeq" id="WP_077993459.1">
    <property type="nucleotide sequence ID" value="NZ_CAXUOT020000003.1"/>
</dbReference>
<accession>A0A1U9MK24</accession>
<evidence type="ECO:0000313" key="4">
    <source>
        <dbReference type="EMBL" id="AQT48001.1"/>
    </source>
</evidence>
<dbReference type="GO" id="GO:0005694">
    <property type="term" value="C:chromosome"/>
    <property type="evidence" value="ECO:0007669"/>
    <property type="project" value="TreeGrafter"/>
</dbReference>
<evidence type="ECO:0000259" key="3">
    <source>
        <dbReference type="Pfam" id="PF17762"/>
    </source>
</evidence>
<feature type="domain" description="ParB-like N-terminal" evidence="2">
    <location>
        <begin position="21"/>
        <end position="94"/>
    </location>
</feature>
<evidence type="ECO:0000256" key="1">
    <source>
        <dbReference type="SAM" id="MobiDB-lite"/>
    </source>
</evidence>